<name>A0A6J8C1F2_MYTCO</name>
<accession>A0A6J8C1F2</accession>
<reference evidence="1 2" key="1">
    <citation type="submission" date="2020-06" db="EMBL/GenBank/DDBJ databases">
        <authorList>
            <person name="Li R."/>
            <person name="Bekaert M."/>
        </authorList>
    </citation>
    <scope>NUCLEOTIDE SEQUENCE [LARGE SCALE GENOMIC DNA]</scope>
    <source>
        <strain evidence="2">wild</strain>
    </source>
</reference>
<dbReference type="EMBL" id="CACVKT020004466">
    <property type="protein sequence ID" value="CAC5390175.1"/>
    <property type="molecule type" value="Genomic_DNA"/>
</dbReference>
<gene>
    <name evidence="1" type="ORF">MCOR_25290</name>
</gene>
<keyword evidence="2" id="KW-1185">Reference proteome</keyword>
<dbReference type="AlphaFoldDB" id="A0A6J8C1F2"/>
<evidence type="ECO:0000313" key="2">
    <source>
        <dbReference type="Proteomes" id="UP000507470"/>
    </source>
</evidence>
<sequence>MNLRYPDKASNEYLEYLNNCTDCNKEHLSLTENDSTETNLVKHLIKTVGTEIDIRNRQLRLIAAGKRQNNFVSNECIVSTQTGLYLSTTIFLNSIRQRLHYPDYSSHGPCISDATQAGDFAFCLTKQYNETIRLTEYVLSKCASEMVFLGKNYYSEADIDPSIPLNVKMKTAVVDDVTYLQHSSLIPKELELEVEDGCFKIPPFTICHCLRFLCYHHIGDTFNKQQALCHLHSTYYVSTTVISNTLTLFGVCSEISGDKDEAVHCYDEALRCVFGTCSKKEVKTFKHLNQSCIAAMRMSS</sequence>
<proteinExistence type="predicted"/>
<organism evidence="1 2">
    <name type="scientific">Mytilus coruscus</name>
    <name type="common">Sea mussel</name>
    <dbReference type="NCBI Taxonomy" id="42192"/>
    <lineage>
        <taxon>Eukaryota</taxon>
        <taxon>Metazoa</taxon>
        <taxon>Spiralia</taxon>
        <taxon>Lophotrochozoa</taxon>
        <taxon>Mollusca</taxon>
        <taxon>Bivalvia</taxon>
        <taxon>Autobranchia</taxon>
        <taxon>Pteriomorphia</taxon>
        <taxon>Mytilida</taxon>
        <taxon>Mytiloidea</taxon>
        <taxon>Mytilidae</taxon>
        <taxon>Mytilinae</taxon>
        <taxon>Mytilus</taxon>
    </lineage>
</organism>
<evidence type="ECO:0000313" key="1">
    <source>
        <dbReference type="EMBL" id="CAC5390175.1"/>
    </source>
</evidence>
<protein>
    <submittedName>
        <fullName evidence="1">Uncharacterized protein</fullName>
    </submittedName>
</protein>
<dbReference type="Proteomes" id="UP000507470">
    <property type="component" value="Unassembled WGS sequence"/>
</dbReference>